<keyword evidence="2" id="KW-1185">Reference proteome</keyword>
<proteinExistence type="predicted"/>
<accession>A0A0R1RTY4</accession>
<organism evidence="1 2">
    <name type="scientific">Furfurilactobacillus rossiae DSM 15814</name>
    <dbReference type="NCBI Taxonomy" id="1114972"/>
    <lineage>
        <taxon>Bacteria</taxon>
        <taxon>Bacillati</taxon>
        <taxon>Bacillota</taxon>
        <taxon>Bacilli</taxon>
        <taxon>Lactobacillales</taxon>
        <taxon>Lactobacillaceae</taxon>
        <taxon>Furfurilactobacillus</taxon>
    </lineage>
</organism>
<dbReference type="RefSeq" id="WP_017262322.1">
    <property type="nucleotide sequence ID" value="NZ_AUAW01000005.1"/>
</dbReference>
<dbReference type="STRING" id="1114972.FD35_GL001774"/>
<dbReference type="eggNOG" id="ENOG5030BP2">
    <property type="taxonomic scope" value="Bacteria"/>
</dbReference>
<dbReference type="PATRIC" id="fig|1114972.6.peg.1809"/>
<dbReference type="Proteomes" id="UP000051999">
    <property type="component" value="Unassembled WGS sequence"/>
</dbReference>
<reference evidence="1 2" key="1">
    <citation type="journal article" date="2015" name="Genome Announc.">
        <title>Expanding the biotechnology potential of lactobacilli through comparative genomics of 213 strains and associated genera.</title>
        <authorList>
            <person name="Sun Z."/>
            <person name="Harris H.M."/>
            <person name="McCann A."/>
            <person name="Guo C."/>
            <person name="Argimon S."/>
            <person name="Zhang W."/>
            <person name="Yang X."/>
            <person name="Jeffery I.B."/>
            <person name="Cooney J.C."/>
            <person name="Kagawa T.F."/>
            <person name="Liu W."/>
            <person name="Song Y."/>
            <person name="Salvetti E."/>
            <person name="Wrobel A."/>
            <person name="Rasinkangas P."/>
            <person name="Parkhill J."/>
            <person name="Rea M.C."/>
            <person name="O'Sullivan O."/>
            <person name="Ritari J."/>
            <person name="Douillard F.P."/>
            <person name="Paul Ross R."/>
            <person name="Yang R."/>
            <person name="Briner A.E."/>
            <person name="Felis G.E."/>
            <person name="de Vos W.M."/>
            <person name="Barrangou R."/>
            <person name="Klaenhammer T.R."/>
            <person name="Caufield P.W."/>
            <person name="Cui Y."/>
            <person name="Zhang H."/>
            <person name="O'Toole P.W."/>
        </authorList>
    </citation>
    <scope>NUCLEOTIDE SEQUENCE [LARGE SCALE GENOMIC DNA]</scope>
    <source>
        <strain evidence="1 2">DSM 15814</strain>
    </source>
</reference>
<evidence type="ECO:0000313" key="2">
    <source>
        <dbReference type="Proteomes" id="UP000051999"/>
    </source>
</evidence>
<evidence type="ECO:0000313" key="1">
    <source>
        <dbReference type="EMBL" id="KRL56675.1"/>
    </source>
</evidence>
<name>A0A0R1RTY4_9LACO</name>
<protein>
    <submittedName>
        <fullName evidence="1">Uncharacterized protein</fullName>
    </submittedName>
</protein>
<dbReference type="AlphaFoldDB" id="A0A0R1RTY4"/>
<comment type="caution">
    <text evidence="1">The sequence shown here is derived from an EMBL/GenBank/DDBJ whole genome shotgun (WGS) entry which is preliminary data.</text>
</comment>
<sequence length="131" mass="14686">MEPIYPAVDLILSAKQALKGVDVLVLLPSDDDDNLHFPQVDLSLADSVDISQLKYGSQDKITLTADLYVEHDSYGDALNLQQTVIDRLKSLSGLNYPFKATHYSSRIITDNSLEDRTLFHVPILVDYQVSY</sequence>
<dbReference type="EMBL" id="AZFF01000003">
    <property type="protein sequence ID" value="KRL56675.1"/>
    <property type="molecule type" value="Genomic_DNA"/>
</dbReference>
<gene>
    <name evidence="1" type="ORF">FD35_GL001774</name>
</gene>